<dbReference type="SUPFAM" id="SSF118290">
    <property type="entry name" value="WRKY DNA-binding domain"/>
    <property type="match status" value="1"/>
</dbReference>
<feature type="domain" description="WRKY" evidence="10">
    <location>
        <begin position="282"/>
        <end position="348"/>
    </location>
</feature>
<keyword evidence="3 8" id="KW-0175">Coiled coil</keyword>
<dbReference type="GO" id="GO:0043565">
    <property type="term" value="F:sequence-specific DNA binding"/>
    <property type="evidence" value="ECO:0007669"/>
    <property type="project" value="InterPro"/>
</dbReference>
<dbReference type="AlphaFoldDB" id="A0A8S0UQS8"/>
<dbReference type="Proteomes" id="UP000594638">
    <property type="component" value="Unassembled WGS sequence"/>
</dbReference>
<reference evidence="11 12" key="1">
    <citation type="submission" date="2019-12" db="EMBL/GenBank/DDBJ databases">
        <authorList>
            <person name="Alioto T."/>
            <person name="Alioto T."/>
            <person name="Gomez Garrido J."/>
        </authorList>
    </citation>
    <scope>NUCLEOTIDE SEQUENCE [LARGE SCALE GENOMIC DNA]</scope>
</reference>
<dbReference type="Gramene" id="OE9A094265T2">
    <property type="protein sequence ID" value="OE9A094265C2"/>
    <property type="gene ID" value="OE9A094265"/>
</dbReference>
<feature type="region of interest" description="Disordered" evidence="9">
    <location>
        <begin position="173"/>
        <end position="272"/>
    </location>
</feature>
<feature type="region of interest" description="Disordered" evidence="9">
    <location>
        <begin position="511"/>
        <end position="535"/>
    </location>
</feature>
<evidence type="ECO:0000313" key="11">
    <source>
        <dbReference type="EMBL" id="CAA3022641.1"/>
    </source>
</evidence>
<dbReference type="GO" id="GO:0003700">
    <property type="term" value="F:DNA-binding transcription factor activity"/>
    <property type="evidence" value="ECO:0007669"/>
    <property type="project" value="InterPro"/>
</dbReference>
<comment type="subcellular location">
    <subcellularLocation>
        <location evidence="1">Nucleus</location>
    </subcellularLocation>
</comment>
<comment type="similarity">
    <text evidence="7">Belongs to the WRKY group II-b family.</text>
</comment>
<keyword evidence="5" id="KW-0804">Transcription</keyword>
<dbReference type="PANTHER" id="PTHR31429">
    <property type="entry name" value="WRKY TRANSCRIPTION FACTOR 36-RELATED"/>
    <property type="match status" value="1"/>
</dbReference>
<evidence type="ECO:0000256" key="2">
    <source>
        <dbReference type="ARBA" id="ARBA00023015"/>
    </source>
</evidence>
<dbReference type="FunFam" id="2.20.25.80:FF:000002">
    <property type="entry name" value="probable WRKY transcription factor 31"/>
    <property type="match status" value="1"/>
</dbReference>
<dbReference type="PROSITE" id="PS50811">
    <property type="entry name" value="WRKY"/>
    <property type="match status" value="1"/>
</dbReference>
<evidence type="ECO:0000256" key="7">
    <source>
        <dbReference type="ARBA" id="ARBA00061007"/>
    </source>
</evidence>
<gene>
    <name evidence="11" type="ORF">OLEA9_A094265</name>
</gene>
<dbReference type="GO" id="GO:0005634">
    <property type="term" value="C:nucleus"/>
    <property type="evidence" value="ECO:0007669"/>
    <property type="project" value="UniProtKB-SubCell"/>
</dbReference>
<evidence type="ECO:0000256" key="3">
    <source>
        <dbReference type="ARBA" id="ARBA00023054"/>
    </source>
</evidence>
<dbReference type="SMART" id="SM00774">
    <property type="entry name" value="WRKY"/>
    <property type="match status" value="1"/>
</dbReference>
<dbReference type="InterPro" id="IPR036576">
    <property type="entry name" value="WRKY_dom_sf"/>
</dbReference>
<feature type="compositionally biased region" description="Low complexity" evidence="9">
    <location>
        <begin position="520"/>
        <end position="535"/>
    </location>
</feature>
<feature type="coiled-coil region" evidence="8">
    <location>
        <begin position="124"/>
        <end position="158"/>
    </location>
</feature>
<feature type="compositionally biased region" description="Basic and acidic residues" evidence="9">
    <location>
        <begin position="181"/>
        <end position="199"/>
    </location>
</feature>
<evidence type="ECO:0000313" key="12">
    <source>
        <dbReference type="Proteomes" id="UP000594638"/>
    </source>
</evidence>
<comment type="caution">
    <text evidence="11">The sequence shown here is derived from an EMBL/GenBank/DDBJ whole genome shotgun (WGS) entry which is preliminary data.</text>
</comment>
<evidence type="ECO:0000256" key="4">
    <source>
        <dbReference type="ARBA" id="ARBA00023125"/>
    </source>
</evidence>
<sequence length="535" mass="58216">MDKGWCLTLKNSDPTGFFTSKADLGFNMNPRLNVKEGIDKMFPVNLNGREEHSTSSPADEKRVVLGEVDFFSDKNRPIKDMAVKKEDALTAKEPDVNTGLQLVTANNGSDQLTVDDGVSSEVEDKRAINELTQLKVELERMNAENQRLRGMLSQVSSNYSALQMHLVALMQQQQNSTAHDGTQEREILDRKSQEKKEENGGATVQRQFLDLGPAREIDDLSNTSTEERTPSGSLTKKIGRVESPESDSCGPNKIPKLNPSKPVDQSTVATMKKARVSVRVRSEAPMISDGCQWRKYGQKMAKGNPCPRAYYRCTMAVGCPVRKQVQRCAEDKTILTTTYEGTHNHPLPPAAMAMASTTSAAASMLLSGSMPSADGLMNPNFLARTILPYSSNMATISASAPFPTVTLDLTHSPNPLQLQRVPPTQYQVPFPVPPQNFVSAPTSQMPQVFGQAMVNQSKFSGLQSSQNIEQIQPPQHHHSFADISAATAAITADPNFTAALAAAITSIMGGSRPDIGDTPNNNTSTSNKSSSFLEN</sequence>
<feature type="compositionally biased region" description="Polar residues" evidence="9">
    <location>
        <begin position="220"/>
        <end position="234"/>
    </location>
</feature>
<dbReference type="PANTHER" id="PTHR31429:SF106">
    <property type="entry name" value="WRKY TRANSCRIPTION FACTOR 31-RELATED"/>
    <property type="match status" value="1"/>
</dbReference>
<evidence type="ECO:0000256" key="1">
    <source>
        <dbReference type="ARBA" id="ARBA00004123"/>
    </source>
</evidence>
<evidence type="ECO:0000256" key="9">
    <source>
        <dbReference type="SAM" id="MobiDB-lite"/>
    </source>
</evidence>
<organism evidence="11 12">
    <name type="scientific">Olea europaea subsp. europaea</name>
    <dbReference type="NCBI Taxonomy" id="158383"/>
    <lineage>
        <taxon>Eukaryota</taxon>
        <taxon>Viridiplantae</taxon>
        <taxon>Streptophyta</taxon>
        <taxon>Embryophyta</taxon>
        <taxon>Tracheophyta</taxon>
        <taxon>Spermatophyta</taxon>
        <taxon>Magnoliopsida</taxon>
        <taxon>eudicotyledons</taxon>
        <taxon>Gunneridae</taxon>
        <taxon>Pentapetalae</taxon>
        <taxon>asterids</taxon>
        <taxon>lamiids</taxon>
        <taxon>Lamiales</taxon>
        <taxon>Oleaceae</taxon>
        <taxon>Oleeae</taxon>
        <taxon>Olea</taxon>
    </lineage>
</organism>
<dbReference type="Pfam" id="PF03106">
    <property type="entry name" value="WRKY"/>
    <property type="match status" value="1"/>
</dbReference>
<protein>
    <submittedName>
        <fullName evidence="11">Probable WRKY transcription factor 31 isoform X1</fullName>
    </submittedName>
</protein>
<dbReference type="OrthoDB" id="2020995at2759"/>
<dbReference type="InterPro" id="IPR003657">
    <property type="entry name" value="WRKY_dom"/>
</dbReference>
<keyword evidence="12" id="KW-1185">Reference proteome</keyword>
<dbReference type="InterPro" id="IPR044810">
    <property type="entry name" value="WRKY_plant"/>
</dbReference>
<evidence type="ECO:0000256" key="8">
    <source>
        <dbReference type="SAM" id="Coils"/>
    </source>
</evidence>
<name>A0A8S0UQS8_OLEEU</name>
<proteinExistence type="inferred from homology"/>
<evidence type="ECO:0000256" key="5">
    <source>
        <dbReference type="ARBA" id="ARBA00023163"/>
    </source>
</evidence>
<keyword evidence="6" id="KW-0539">Nucleus</keyword>
<evidence type="ECO:0000256" key="6">
    <source>
        <dbReference type="ARBA" id="ARBA00023242"/>
    </source>
</evidence>
<dbReference type="EMBL" id="CACTIH010009074">
    <property type="protein sequence ID" value="CAA3022641.1"/>
    <property type="molecule type" value="Genomic_DNA"/>
</dbReference>
<dbReference type="Gene3D" id="2.20.25.80">
    <property type="entry name" value="WRKY domain"/>
    <property type="match status" value="1"/>
</dbReference>
<evidence type="ECO:0000259" key="10">
    <source>
        <dbReference type="PROSITE" id="PS50811"/>
    </source>
</evidence>
<accession>A0A8S0UQS8</accession>
<keyword evidence="4" id="KW-0238">DNA-binding</keyword>
<keyword evidence="2" id="KW-0805">Transcription regulation</keyword>